<dbReference type="KEGG" id="cten:18249385"/>
<evidence type="ECO:0000259" key="8">
    <source>
        <dbReference type="Pfam" id="PF00999"/>
    </source>
</evidence>
<evidence type="ECO:0000256" key="2">
    <source>
        <dbReference type="ARBA" id="ARBA00022448"/>
    </source>
</evidence>
<evidence type="ECO:0000256" key="1">
    <source>
        <dbReference type="ARBA" id="ARBA00004141"/>
    </source>
</evidence>
<evidence type="ECO:0000256" key="3">
    <source>
        <dbReference type="ARBA" id="ARBA00022692"/>
    </source>
</evidence>
<evidence type="ECO:0000256" key="7">
    <source>
        <dbReference type="SAM" id="Phobius"/>
    </source>
</evidence>
<dbReference type="Gene3D" id="1.20.1530.20">
    <property type="match status" value="1"/>
</dbReference>
<dbReference type="GeneID" id="18249385"/>
<feature type="transmembrane region" description="Helical" evidence="7">
    <location>
        <begin position="410"/>
        <end position="430"/>
    </location>
</feature>
<feature type="transmembrane region" description="Helical" evidence="7">
    <location>
        <begin position="344"/>
        <end position="365"/>
    </location>
</feature>
<keyword evidence="3 7" id="KW-0812">Transmembrane</keyword>
<dbReference type="eggNOG" id="KOG1650">
    <property type="taxonomic scope" value="Eukaryota"/>
</dbReference>
<gene>
    <name evidence="9" type="ORF">CANTEDRAFT_129499</name>
</gene>
<dbReference type="PANTHER" id="PTHR32468">
    <property type="entry name" value="CATION/H + ANTIPORTER"/>
    <property type="match status" value="1"/>
</dbReference>
<dbReference type="InterPro" id="IPR050794">
    <property type="entry name" value="CPA2_transporter"/>
</dbReference>
<evidence type="ECO:0000313" key="10">
    <source>
        <dbReference type="Proteomes" id="UP000000707"/>
    </source>
</evidence>
<dbReference type="STRING" id="590646.G3AZF2"/>
<keyword evidence="6 7" id="KW-0472">Membrane</keyword>
<feature type="transmembrane region" description="Helical" evidence="7">
    <location>
        <begin position="85"/>
        <end position="105"/>
    </location>
</feature>
<dbReference type="EMBL" id="GL996512">
    <property type="protein sequence ID" value="EGV66079.1"/>
    <property type="molecule type" value="Genomic_DNA"/>
</dbReference>
<dbReference type="GO" id="GO:0015297">
    <property type="term" value="F:antiporter activity"/>
    <property type="evidence" value="ECO:0007669"/>
    <property type="project" value="InterPro"/>
</dbReference>
<feature type="transmembrane region" description="Helical" evidence="7">
    <location>
        <begin position="26"/>
        <end position="43"/>
    </location>
</feature>
<dbReference type="InterPro" id="IPR038770">
    <property type="entry name" value="Na+/solute_symporter_sf"/>
</dbReference>
<dbReference type="Proteomes" id="UP000000707">
    <property type="component" value="Unassembled WGS sequence"/>
</dbReference>
<feature type="transmembrane region" description="Helical" evidence="7">
    <location>
        <begin position="222"/>
        <end position="242"/>
    </location>
</feature>
<protein>
    <submittedName>
        <fullName evidence="9">K(+)/H(+) antiporter</fullName>
    </submittedName>
</protein>
<accession>G3AZF2</accession>
<dbReference type="HOGENOM" id="CLU_005126_10_1_1"/>
<evidence type="ECO:0000313" key="9">
    <source>
        <dbReference type="EMBL" id="EGV66079.1"/>
    </source>
</evidence>
<keyword evidence="10" id="KW-1185">Reference proteome</keyword>
<feature type="transmembrane region" description="Helical" evidence="7">
    <location>
        <begin position="55"/>
        <end position="73"/>
    </location>
</feature>
<evidence type="ECO:0000256" key="4">
    <source>
        <dbReference type="ARBA" id="ARBA00022989"/>
    </source>
</evidence>
<feature type="transmembrane region" description="Helical" evidence="7">
    <location>
        <begin position="377"/>
        <end position="398"/>
    </location>
</feature>
<dbReference type="GO" id="GO:0016020">
    <property type="term" value="C:membrane"/>
    <property type="evidence" value="ECO:0007669"/>
    <property type="project" value="UniProtKB-SubCell"/>
</dbReference>
<sequence length="782" mass="86099">MVCENCSVGGVIAGLNPLEYSSSSPYTIFIFQAIFILTMCNLVHFPIKYLQQPRVIAEVIAGILLGPTVLGRIPNFTDNCFPTESIPGLTLMANIGIILFLFMVGMEVDLGYIRKHLKAAVTVGLVNMAVPFGLGCAISVGMYHRYRENADLPPIKFTTYMVFIAVAMCITAFPVLARILTELNLISDRVGTIVLAAGITNDLVGWILLALAVILANSSAPVTTVYILLATAAWFVVMFIPVRRALSWYLRRFTNDLVTGEPSQFSMMLILLLVFVSAFYTNIIGVHAIFGAFMVGVIVPRDNGYVIRITEKLEDLVHLLMIPLYFAVAGLNVNLGLLNEGVDWGYTIGIIVLAMVGKIAGGFVAAKFNKLLWRESLAVGVLMSCKGIVEIVVLNVGLNAQILTQKTYSMFIVMALVTTFLTTPLTLRVYPLSYREKVAKFLKGEIAWDGTSLVSPDSAETKKSFRSTDIKTFTEIEIPRTLVLLKSIEALAPLMSFIEKYLKNSNEPTVQSIHLRDFSSRTSHLLEASTMREDNQSMEYSTSVLDLFRIFSHLLGFHTTSKSILTTPKNQMLILNEQVQHETELLLTCDKASNVLNTHIAEDNENSENALYRKIFKSAECNFGLFLKASSEGSVDTIEKTDNGTLFEHEPTSTFGVNVVISNDNSLTPSDFLALHTAFQLAVEASSVNLIIKSSSQSVGMDDELEALFKDLVSDVTITRVKQLSTFSDEVLRIKPSFKSDIFVVANNLSIESSNVLSADVAELVVLGEEEGFDTLVVKCPM</sequence>
<keyword evidence="5" id="KW-0406">Ion transport</keyword>
<evidence type="ECO:0000256" key="6">
    <source>
        <dbReference type="ARBA" id="ARBA00023136"/>
    </source>
</evidence>
<feature type="transmembrane region" description="Helical" evidence="7">
    <location>
        <begin position="263"/>
        <end position="280"/>
    </location>
</feature>
<keyword evidence="2" id="KW-0813">Transport</keyword>
<dbReference type="AlphaFoldDB" id="G3AZF2"/>
<feature type="transmembrane region" description="Helical" evidence="7">
    <location>
        <begin position="193"/>
        <end position="216"/>
    </location>
</feature>
<name>G3AZF2_CANTC</name>
<dbReference type="Pfam" id="PF00999">
    <property type="entry name" value="Na_H_Exchanger"/>
    <property type="match status" value="1"/>
</dbReference>
<feature type="transmembrane region" description="Helical" evidence="7">
    <location>
        <begin position="160"/>
        <end position="181"/>
    </location>
</feature>
<feature type="transmembrane region" description="Helical" evidence="7">
    <location>
        <begin position="117"/>
        <end position="140"/>
    </location>
</feature>
<proteinExistence type="predicted"/>
<comment type="subcellular location">
    <subcellularLocation>
        <location evidence="1">Membrane</location>
        <topology evidence="1">Multi-pass membrane protein</topology>
    </subcellularLocation>
</comment>
<dbReference type="PANTHER" id="PTHR32468:SF0">
    <property type="entry name" value="K(+)_H(+) ANTIPORTER 1"/>
    <property type="match status" value="1"/>
</dbReference>
<reference evidence="9 10" key="1">
    <citation type="journal article" date="2011" name="Proc. Natl. Acad. Sci. U.S.A.">
        <title>Comparative genomics of xylose-fermenting fungi for enhanced biofuel production.</title>
        <authorList>
            <person name="Wohlbach D.J."/>
            <person name="Kuo A."/>
            <person name="Sato T.K."/>
            <person name="Potts K.M."/>
            <person name="Salamov A.A."/>
            <person name="LaButti K.M."/>
            <person name="Sun H."/>
            <person name="Clum A."/>
            <person name="Pangilinan J.L."/>
            <person name="Lindquist E.A."/>
            <person name="Lucas S."/>
            <person name="Lapidus A."/>
            <person name="Jin M."/>
            <person name="Gunawan C."/>
            <person name="Balan V."/>
            <person name="Dale B.E."/>
            <person name="Jeffries T.W."/>
            <person name="Zinkel R."/>
            <person name="Barry K.W."/>
            <person name="Grigoriev I.V."/>
            <person name="Gasch A.P."/>
        </authorList>
    </citation>
    <scope>NUCLEOTIDE SEQUENCE [LARGE SCALE GENOMIC DNA]</scope>
    <source>
        <strain evidence="10">ATCC 10573 / BCRC 21748 / CBS 615 / JCM 9827 / NBRC 10315 / NRRL Y-1498 / VKM Y-70</strain>
    </source>
</reference>
<keyword evidence="4 7" id="KW-1133">Transmembrane helix</keyword>
<feature type="transmembrane region" description="Helical" evidence="7">
    <location>
        <begin position="316"/>
        <end position="338"/>
    </location>
</feature>
<organism evidence="10">
    <name type="scientific">Candida tenuis (strain ATCC 10573 / BCRC 21748 / CBS 615 / JCM 9827 / NBRC 10315 / NRRL Y-1498 / VKM Y-70)</name>
    <name type="common">Yeast</name>
    <name type="synonym">Yamadazyma tenuis</name>
    <dbReference type="NCBI Taxonomy" id="590646"/>
    <lineage>
        <taxon>Eukaryota</taxon>
        <taxon>Fungi</taxon>
        <taxon>Dikarya</taxon>
        <taxon>Ascomycota</taxon>
        <taxon>Saccharomycotina</taxon>
        <taxon>Pichiomycetes</taxon>
        <taxon>Debaryomycetaceae</taxon>
        <taxon>Yamadazyma</taxon>
    </lineage>
</organism>
<dbReference type="InterPro" id="IPR006153">
    <property type="entry name" value="Cation/H_exchanger_TM"/>
</dbReference>
<evidence type="ECO:0000256" key="5">
    <source>
        <dbReference type="ARBA" id="ARBA00023065"/>
    </source>
</evidence>
<feature type="domain" description="Cation/H+ exchanger transmembrane" evidence="8">
    <location>
        <begin position="36"/>
        <end position="424"/>
    </location>
</feature>
<dbReference type="OrthoDB" id="2687058at2759"/>
<dbReference type="GO" id="GO:1902600">
    <property type="term" value="P:proton transmembrane transport"/>
    <property type="evidence" value="ECO:0007669"/>
    <property type="project" value="InterPro"/>
</dbReference>